<keyword evidence="1" id="KW-0874">Quinone</keyword>
<dbReference type="EMBL" id="CP097095">
    <property type="protein sequence ID" value="UQF80032.1"/>
    <property type="molecule type" value="Genomic_DNA"/>
</dbReference>
<dbReference type="GO" id="GO:0016491">
    <property type="term" value="F:oxidoreductase activity"/>
    <property type="evidence" value="ECO:0007669"/>
    <property type="project" value="UniProtKB-KW"/>
</dbReference>
<name>A0A9E7AMN1_9ACTO</name>
<dbReference type="Pfam" id="PF00499">
    <property type="entry name" value="Oxidored_q3"/>
    <property type="match status" value="1"/>
</dbReference>
<feature type="transmembrane region" description="Helical" evidence="1">
    <location>
        <begin position="74"/>
        <end position="96"/>
    </location>
</feature>
<evidence type="ECO:0000256" key="2">
    <source>
        <dbReference type="SAM" id="MobiDB-lite"/>
    </source>
</evidence>
<keyword evidence="3" id="KW-0560">Oxidoreductase</keyword>
<feature type="transmembrane region" description="Helical" evidence="1">
    <location>
        <begin position="157"/>
        <end position="178"/>
    </location>
</feature>
<accession>A0A9E7AMN1</accession>
<dbReference type="EC" id="7.1.1.-" evidence="1"/>
<dbReference type="AlphaFoldDB" id="A0A9E7AMN1"/>
<keyword evidence="1" id="KW-0472">Membrane</keyword>
<evidence type="ECO:0000313" key="3">
    <source>
        <dbReference type="EMBL" id="UQF80032.1"/>
    </source>
</evidence>
<feature type="transmembrane region" description="Helical" evidence="1">
    <location>
        <begin position="20"/>
        <end position="38"/>
    </location>
</feature>
<organism evidence="3 4">
    <name type="scientific">Actinomyces graevenitzii</name>
    <dbReference type="NCBI Taxonomy" id="55565"/>
    <lineage>
        <taxon>Bacteria</taxon>
        <taxon>Bacillati</taxon>
        <taxon>Actinomycetota</taxon>
        <taxon>Actinomycetes</taxon>
        <taxon>Actinomycetales</taxon>
        <taxon>Actinomycetaceae</taxon>
        <taxon>Actinomyces</taxon>
    </lineage>
</organism>
<evidence type="ECO:0000256" key="1">
    <source>
        <dbReference type="RuleBase" id="RU004429"/>
    </source>
</evidence>
<proteinExistence type="inferred from homology"/>
<dbReference type="GO" id="GO:0048038">
    <property type="term" value="F:quinone binding"/>
    <property type="evidence" value="ECO:0007669"/>
    <property type="project" value="UniProtKB-UniRule"/>
</dbReference>
<gene>
    <name evidence="3" type="ORF">M3I41_01785</name>
</gene>
<feature type="transmembrane region" description="Helical" evidence="1">
    <location>
        <begin position="108"/>
        <end position="127"/>
    </location>
</feature>
<protein>
    <recommendedName>
        <fullName evidence="1">NADH-quinone oxidoreductase subunit J</fullName>
        <ecNumber evidence="1">7.1.1.-</ecNumber>
    </recommendedName>
</protein>
<feature type="region of interest" description="Disordered" evidence="2">
    <location>
        <begin position="278"/>
        <end position="311"/>
    </location>
</feature>
<dbReference type="GO" id="GO:0005886">
    <property type="term" value="C:plasma membrane"/>
    <property type="evidence" value="ECO:0007669"/>
    <property type="project" value="UniProtKB-SubCell"/>
</dbReference>
<feature type="transmembrane region" description="Helical" evidence="1">
    <location>
        <begin position="43"/>
        <end position="62"/>
    </location>
</feature>
<dbReference type="GO" id="GO:0008137">
    <property type="term" value="F:NADH dehydrogenase (ubiquinone) activity"/>
    <property type="evidence" value="ECO:0007669"/>
    <property type="project" value="UniProtKB-UniRule"/>
</dbReference>
<evidence type="ECO:0000313" key="4">
    <source>
        <dbReference type="Proteomes" id="UP000830236"/>
    </source>
</evidence>
<keyword evidence="1" id="KW-1003">Cell membrane</keyword>
<dbReference type="InterPro" id="IPR042106">
    <property type="entry name" value="Nuo/plastoQ_OxRdtase_6_NuoJ"/>
</dbReference>
<dbReference type="NCBIfam" id="NF005165">
    <property type="entry name" value="PRK06638.1-5"/>
    <property type="match status" value="1"/>
</dbReference>
<comment type="subcellular location">
    <subcellularLocation>
        <location evidence="1">Cell membrane</location>
        <topology evidence="1">Multi-pass membrane protein</topology>
    </subcellularLocation>
</comment>
<keyword evidence="1" id="KW-0812">Transmembrane</keyword>
<dbReference type="KEGG" id="agh:M3I41_01785"/>
<dbReference type="PANTHER" id="PTHR33269">
    <property type="entry name" value="NADH-UBIQUINONE OXIDOREDUCTASE CHAIN 6"/>
    <property type="match status" value="1"/>
</dbReference>
<reference evidence="3" key="1">
    <citation type="submission" date="2022-05" db="EMBL/GenBank/DDBJ databases">
        <title>Using nanopore sequencing to obtain complete genomes from saliva samples.</title>
        <authorList>
            <person name="Baker J.L."/>
        </authorList>
    </citation>
    <scope>NUCLEOTIDE SEQUENCE</scope>
    <source>
        <strain evidence="3">JCVI-JB-Ag32</strain>
    </source>
</reference>
<sequence length="311" mass="32013">MATSLATALLPAPQLGLGESILFGVVAVIAVVCALGVLTAKRAVYAAVNMIMIMICLATLYIANSAPFLGAVQIVVYTGAVMMLVLFVIMLVGVAADESIADTVSGHKLLSSLMGLGLVVTLVTALMRSQLVGPAKFSAAIADDSIGSLAQVLFNDYSTVMELTGLLLITAALGALTLTHRESATKRRGQAQVAKDKLEAYAKRGEHPGQKPFSGVYATTNSAAAPAVDASGKLLDESVSRVLRIRGQMLNTGALVPKASAPFPVETEAQVENAVHGHSGMDAMNGAPAPQVSQPLAAEAETSADAAKEEK</sequence>
<dbReference type="Gene3D" id="1.20.120.1200">
    <property type="entry name" value="NADH-ubiquinone/plastoquinone oxidoreductase chain 6, subunit NuoJ"/>
    <property type="match status" value="1"/>
</dbReference>
<dbReference type="PANTHER" id="PTHR33269:SF19">
    <property type="entry name" value="NADH-QUINONE OXIDOREDUCTASE SUBUNIT J"/>
    <property type="match status" value="1"/>
</dbReference>
<dbReference type="Proteomes" id="UP000830236">
    <property type="component" value="Chromosome"/>
</dbReference>
<comment type="similarity">
    <text evidence="1">Belongs to the complex I subunit 6 family.</text>
</comment>
<keyword evidence="1" id="KW-1133">Transmembrane helix</keyword>
<comment type="catalytic activity">
    <reaction evidence="1">
        <text>a quinone + NADH + 5 H(+)(in) = a quinol + NAD(+) + 4 H(+)(out)</text>
        <dbReference type="Rhea" id="RHEA:57888"/>
        <dbReference type="ChEBI" id="CHEBI:15378"/>
        <dbReference type="ChEBI" id="CHEBI:24646"/>
        <dbReference type="ChEBI" id="CHEBI:57540"/>
        <dbReference type="ChEBI" id="CHEBI:57945"/>
        <dbReference type="ChEBI" id="CHEBI:132124"/>
    </reaction>
</comment>
<dbReference type="InterPro" id="IPR001457">
    <property type="entry name" value="NADH_UbQ/plastoQ_OxRdtase_su6"/>
</dbReference>
<comment type="function">
    <text evidence="1">NDH-1 shuttles electrons from NADH, via FMN and iron-sulfur (Fe-S) centers, to quinones in the respiratory chain. Couples the redox reaction to proton translocation (for every two electrons transferred, four hydrogen ions are translocated across the cytoplasmic membrane), and thus conserves the redox energy in a proton gradient.</text>
</comment>
<keyword evidence="1" id="KW-0520">NAD</keyword>